<evidence type="ECO:0000256" key="1">
    <source>
        <dbReference type="SAM" id="SignalP"/>
    </source>
</evidence>
<evidence type="ECO:0000313" key="3">
    <source>
        <dbReference type="Proteomes" id="UP001448207"/>
    </source>
</evidence>
<reference evidence="2 3" key="1">
    <citation type="submission" date="2024-04" db="EMBL/GenBank/DDBJ databases">
        <title>Symmetric and asymmetric DNA N6-adenine methylation regulates different biological responses in Mucorales.</title>
        <authorList>
            <consortium name="Lawrence Berkeley National Laboratory"/>
            <person name="Lax C."/>
            <person name="Mondo S.J."/>
            <person name="Osorio-Concepcion M."/>
            <person name="Muszewska A."/>
            <person name="Corrochano-Luque M."/>
            <person name="Gutierrez G."/>
            <person name="Riley R."/>
            <person name="Lipzen A."/>
            <person name="Guo J."/>
            <person name="Hundley H."/>
            <person name="Amirebrahimi M."/>
            <person name="Ng V."/>
            <person name="Lorenzo-Gutierrez D."/>
            <person name="Binder U."/>
            <person name="Yang J."/>
            <person name="Song Y."/>
            <person name="Canovas D."/>
            <person name="Navarro E."/>
            <person name="Freitag M."/>
            <person name="Gabaldon T."/>
            <person name="Grigoriev I.V."/>
            <person name="Corrochano L.M."/>
            <person name="Nicolas F.E."/>
            <person name="Garre V."/>
        </authorList>
    </citation>
    <scope>NUCLEOTIDE SEQUENCE [LARGE SCALE GENOMIC DNA]</scope>
    <source>
        <strain evidence="2 3">L51</strain>
    </source>
</reference>
<gene>
    <name evidence="2" type="ORF">J3Q64DRAFT_1709361</name>
</gene>
<feature type="signal peptide" evidence="1">
    <location>
        <begin position="1"/>
        <end position="22"/>
    </location>
</feature>
<comment type="caution">
    <text evidence="2">The sequence shown here is derived from an EMBL/GenBank/DDBJ whole genome shotgun (WGS) entry which is preliminary data.</text>
</comment>
<keyword evidence="3" id="KW-1185">Reference proteome</keyword>
<proteinExistence type="predicted"/>
<name>A0ABR3BEL5_PHYBL</name>
<organism evidence="2 3">
    <name type="scientific">Phycomyces blakesleeanus</name>
    <dbReference type="NCBI Taxonomy" id="4837"/>
    <lineage>
        <taxon>Eukaryota</taxon>
        <taxon>Fungi</taxon>
        <taxon>Fungi incertae sedis</taxon>
        <taxon>Mucoromycota</taxon>
        <taxon>Mucoromycotina</taxon>
        <taxon>Mucoromycetes</taxon>
        <taxon>Mucorales</taxon>
        <taxon>Phycomycetaceae</taxon>
        <taxon>Phycomyces</taxon>
    </lineage>
</organism>
<evidence type="ECO:0008006" key="4">
    <source>
        <dbReference type="Google" id="ProtNLM"/>
    </source>
</evidence>
<evidence type="ECO:0000313" key="2">
    <source>
        <dbReference type="EMBL" id="KAL0096782.1"/>
    </source>
</evidence>
<accession>A0ABR3BEL5</accession>
<feature type="chain" id="PRO_5045201619" description="Secreted protein" evidence="1">
    <location>
        <begin position="23"/>
        <end position="70"/>
    </location>
</feature>
<keyword evidence="1" id="KW-0732">Signal</keyword>
<sequence>MCFCFCFCVFSFYLLCLWSVVSEFFLDKCVDVDYGQKGYLFLLLSRAFVGNGRLHPVLGLISCGKPCWEI</sequence>
<dbReference type="EMBL" id="JBCLYO010000001">
    <property type="protein sequence ID" value="KAL0096782.1"/>
    <property type="molecule type" value="Genomic_DNA"/>
</dbReference>
<protein>
    <recommendedName>
        <fullName evidence="4">Secreted protein</fullName>
    </recommendedName>
</protein>
<dbReference type="Proteomes" id="UP001448207">
    <property type="component" value="Unassembled WGS sequence"/>
</dbReference>